<accession>A0A0K8SJB4</accession>
<organism evidence="1">
    <name type="scientific">Lygus hesperus</name>
    <name type="common">Western plant bug</name>
    <dbReference type="NCBI Taxonomy" id="30085"/>
    <lineage>
        <taxon>Eukaryota</taxon>
        <taxon>Metazoa</taxon>
        <taxon>Ecdysozoa</taxon>
        <taxon>Arthropoda</taxon>
        <taxon>Hexapoda</taxon>
        <taxon>Insecta</taxon>
        <taxon>Pterygota</taxon>
        <taxon>Neoptera</taxon>
        <taxon>Paraneoptera</taxon>
        <taxon>Hemiptera</taxon>
        <taxon>Heteroptera</taxon>
        <taxon>Panheteroptera</taxon>
        <taxon>Cimicomorpha</taxon>
        <taxon>Miridae</taxon>
        <taxon>Mirini</taxon>
        <taxon>Lygus</taxon>
    </lineage>
</organism>
<dbReference type="InterPro" id="IPR036388">
    <property type="entry name" value="WH-like_DNA-bd_sf"/>
</dbReference>
<dbReference type="PANTHER" id="PTHR20973">
    <property type="entry name" value="NON-SMC ELEMENT 1-RELATED"/>
    <property type="match status" value="1"/>
</dbReference>
<dbReference type="AlphaFoldDB" id="A0A0K8SJB4"/>
<sequence length="224" mass="25088">MASDDHCKTILQFFMLERVITVSSLADLMERITGSASNSDALINKINERIQEFSQKIVKATCEVTGDKMYVMIFTADEADVKSQLTKDQIDYFYPLMNNIITSSGSLALITALNMAPAVTMARVSLADAEKYIELFVLKRLLLLENGFLYLSPLTIAEFGPYITRKLRLGPLHALQENARLRRIVPQLQRPYSRSVLQGLPAKQQESCQVSSMQGTIECSCLNP</sequence>
<dbReference type="GO" id="GO:0000724">
    <property type="term" value="P:double-strand break repair via homologous recombination"/>
    <property type="evidence" value="ECO:0007669"/>
    <property type="project" value="TreeGrafter"/>
</dbReference>
<proteinExistence type="predicted"/>
<dbReference type="Gene3D" id="1.10.10.10">
    <property type="entry name" value="Winged helix-like DNA-binding domain superfamily/Winged helix DNA-binding domain"/>
    <property type="match status" value="1"/>
</dbReference>
<dbReference type="GO" id="GO:0004842">
    <property type="term" value="F:ubiquitin-protein transferase activity"/>
    <property type="evidence" value="ECO:0007669"/>
    <property type="project" value="TreeGrafter"/>
</dbReference>
<evidence type="ECO:0000313" key="1">
    <source>
        <dbReference type="EMBL" id="JAG53393.1"/>
    </source>
</evidence>
<reference evidence="1" key="1">
    <citation type="submission" date="2014-09" db="EMBL/GenBank/DDBJ databases">
        <authorList>
            <person name="Magalhaes I.L.F."/>
            <person name="Oliveira U."/>
            <person name="Santos F.R."/>
            <person name="Vidigal T.H.D.A."/>
            <person name="Brescovit A.D."/>
            <person name="Santos A.J."/>
        </authorList>
    </citation>
    <scope>NUCLEOTIDE SEQUENCE</scope>
</reference>
<dbReference type="EMBL" id="GBRD01012431">
    <property type="protein sequence ID" value="JAG53393.1"/>
    <property type="molecule type" value="Transcribed_RNA"/>
</dbReference>
<dbReference type="GO" id="GO:0030915">
    <property type="term" value="C:Smc5-Smc6 complex"/>
    <property type="evidence" value="ECO:0007669"/>
    <property type="project" value="InterPro"/>
</dbReference>
<dbReference type="PANTHER" id="PTHR20973:SF0">
    <property type="entry name" value="NON-STRUCTURAL MAINTENANCE OF CHROMOSOMES ELEMENT 1 HOMOLOG"/>
    <property type="match status" value="1"/>
</dbReference>
<protein>
    <submittedName>
        <fullName evidence="1">Uncharacterized protein</fullName>
    </submittedName>
</protein>
<name>A0A0K8SJB4_LYGHE</name>
<dbReference type="GO" id="GO:0005634">
    <property type="term" value="C:nucleus"/>
    <property type="evidence" value="ECO:0007669"/>
    <property type="project" value="TreeGrafter"/>
</dbReference>
<dbReference type="InterPro" id="IPR011513">
    <property type="entry name" value="Nse1"/>
</dbReference>
<dbReference type="Gene3D" id="3.90.1150.220">
    <property type="match status" value="1"/>
</dbReference>